<dbReference type="HOGENOM" id="CLU_1176081_0_0_1"/>
<reference evidence="3" key="2">
    <citation type="submission" date="2015-01" db="EMBL/GenBank/DDBJ databases">
        <title>Evolutionary Origins and Diversification of the Mycorrhizal Mutualists.</title>
        <authorList>
            <consortium name="DOE Joint Genome Institute"/>
            <consortium name="Mycorrhizal Genomics Consortium"/>
            <person name="Kohler A."/>
            <person name="Kuo A."/>
            <person name="Nagy L.G."/>
            <person name="Floudas D."/>
            <person name="Copeland A."/>
            <person name="Barry K.W."/>
            <person name="Cichocki N."/>
            <person name="Veneault-Fourrey C."/>
            <person name="LaButti K."/>
            <person name="Lindquist E.A."/>
            <person name="Lipzen A."/>
            <person name="Lundell T."/>
            <person name="Morin E."/>
            <person name="Murat C."/>
            <person name="Riley R."/>
            <person name="Ohm R."/>
            <person name="Sun H."/>
            <person name="Tunlid A."/>
            <person name="Henrissat B."/>
            <person name="Grigoriev I.V."/>
            <person name="Hibbett D.S."/>
            <person name="Martin F."/>
        </authorList>
    </citation>
    <scope>NUCLEOTIDE SEQUENCE [LARGE SCALE GENOMIC DNA]</scope>
    <source>
        <strain evidence="3">UH-Slu-Lm8-n1</strain>
    </source>
</reference>
<dbReference type="AlphaFoldDB" id="A0A0D0B6C8"/>
<name>A0A0D0B6C8_9AGAM</name>
<reference evidence="2 3" key="1">
    <citation type="submission" date="2014-04" db="EMBL/GenBank/DDBJ databases">
        <authorList>
            <consortium name="DOE Joint Genome Institute"/>
            <person name="Kuo A."/>
            <person name="Ruytinx J."/>
            <person name="Rineau F."/>
            <person name="Colpaert J."/>
            <person name="Kohler A."/>
            <person name="Nagy L.G."/>
            <person name="Floudas D."/>
            <person name="Copeland A."/>
            <person name="Barry K.W."/>
            <person name="Cichocki N."/>
            <person name="Veneault-Fourrey C."/>
            <person name="LaButti K."/>
            <person name="Lindquist E.A."/>
            <person name="Lipzen A."/>
            <person name="Lundell T."/>
            <person name="Morin E."/>
            <person name="Murat C."/>
            <person name="Sun H."/>
            <person name="Tunlid A."/>
            <person name="Henrissat B."/>
            <person name="Grigoriev I.V."/>
            <person name="Hibbett D.S."/>
            <person name="Martin F."/>
            <person name="Nordberg H.P."/>
            <person name="Cantor M.N."/>
            <person name="Hua S.X."/>
        </authorList>
    </citation>
    <scope>NUCLEOTIDE SEQUENCE [LARGE SCALE GENOMIC DNA]</scope>
    <source>
        <strain evidence="2 3">UH-Slu-Lm8-n1</strain>
    </source>
</reference>
<evidence type="ECO:0000313" key="2">
    <source>
        <dbReference type="EMBL" id="KIK45409.1"/>
    </source>
</evidence>
<feature type="transmembrane region" description="Helical" evidence="1">
    <location>
        <begin position="163"/>
        <end position="184"/>
    </location>
</feature>
<dbReference type="Proteomes" id="UP000054485">
    <property type="component" value="Unassembled WGS sequence"/>
</dbReference>
<gene>
    <name evidence="2" type="ORF">CY34DRAFT_534947</name>
</gene>
<keyword evidence="1" id="KW-0472">Membrane</keyword>
<keyword evidence="1" id="KW-0812">Transmembrane</keyword>
<accession>A0A0D0B6C8</accession>
<feature type="transmembrane region" description="Helical" evidence="1">
    <location>
        <begin position="61"/>
        <end position="85"/>
    </location>
</feature>
<sequence length="236" mass="25781">MSNLPEPAPSLTEKLTVKKVLQAIGARVFVLSNIINYICIAVIFIYLGSTVSVLKPYADYVAVYMLGARTVFLALVLSVGCYYCCCLRLVAPKQVGSSISEWVSKVLARCKAFSLENVKIGKGARIWCALSCIGYFNARQTHQFGMRLTVSVSCSCSTEGMPAYVLVIPAIVATFNTFYGLNIIRRSLVAPMNGVYQPVLGILCLMNCAQLFHLAWTGNFGRENTTVGNDDDDTTN</sequence>
<feature type="transmembrane region" description="Helical" evidence="1">
    <location>
        <begin position="196"/>
        <end position="216"/>
    </location>
</feature>
<keyword evidence="3" id="KW-1185">Reference proteome</keyword>
<dbReference type="OrthoDB" id="2676329at2759"/>
<dbReference type="EMBL" id="KN835173">
    <property type="protein sequence ID" value="KIK45409.1"/>
    <property type="molecule type" value="Genomic_DNA"/>
</dbReference>
<proteinExistence type="predicted"/>
<dbReference type="InParanoid" id="A0A0D0B6C8"/>
<feature type="transmembrane region" description="Helical" evidence="1">
    <location>
        <begin position="28"/>
        <end position="49"/>
    </location>
</feature>
<keyword evidence="1" id="KW-1133">Transmembrane helix</keyword>
<evidence type="ECO:0000256" key="1">
    <source>
        <dbReference type="SAM" id="Phobius"/>
    </source>
</evidence>
<evidence type="ECO:0000313" key="3">
    <source>
        <dbReference type="Proteomes" id="UP000054485"/>
    </source>
</evidence>
<protein>
    <submittedName>
        <fullName evidence="2">Uncharacterized protein</fullName>
    </submittedName>
</protein>
<organism evidence="2 3">
    <name type="scientific">Suillus luteus UH-Slu-Lm8-n1</name>
    <dbReference type="NCBI Taxonomy" id="930992"/>
    <lineage>
        <taxon>Eukaryota</taxon>
        <taxon>Fungi</taxon>
        <taxon>Dikarya</taxon>
        <taxon>Basidiomycota</taxon>
        <taxon>Agaricomycotina</taxon>
        <taxon>Agaricomycetes</taxon>
        <taxon>Agaricomycetidae</taxon>
        <taxon>Boletales</taxon>
        <taxon>Suillineae</taxon>
        <taxon>Suillaceae</taxon>
        <taxon>Suillus</taxon>
    </lineage>
</organism>